<accession>A0A8S5UC77</accession>
<organism evidence="1">
    <name type="scientific">Podoviridae sp. ctZkC8</name>
    <dbReference type="NCBI Taxonomy" id="2825259"/>
    <lineage>
        <taxon>Viruses</taxon>
        <taxon>Duplodnaviria</taxon>
        <taxon>Heunggongvirae</taxon>
        <taxon>Uroviricota</taxon>
        <taxon>Caudoviricetes</taxon>
    </lineage>
</organism>
<sequence length="39" mass="4589">MVLVVIKLLAVNSHMIYLRIVLNFRIVLDSLHIQQCLIR</sequence>
<dbReference type="EMBL" id="BK016062">
    <property type="protein sequence ID" value="DAF92072.1"/>
    <property type="molecule type" value="Genomic_DNA"/>
</dbReference>
<reference evidence="1" key="1">
    <citation type="journal article" date="2021" name="Proc. Natl. Acad. Sci. U.S.A.">
        <title>A Catalog of Tens of Thousands of Viruses from Human Metagenomes Reveals Hidden Associations with Chronic Diseases.</title>
        <authorList>
            <person name="Tisza M.J."/>
            <person name="Buck C.B."/>
        </authorList>
    </citation>
    <scope>NUCLEOTIDE SEQUENCE</scope>
    <source>
        <strain evidence="1">CtZkC8</strain>
    </source>
</reference>
<protein>
    <submittedName>
        <fullName evidence="1">Uncharacterized protein</fullName>
    </submittedName>
</protein>
<evidence type="ECO:0000313" key="1">
    <source>
        <dbReference type="EMBL" id="DAF92072.1"/>
    </source>
</evidence>
<name>A0A8S5UC77_9CAUD</name>
<proteinExistence type="predicted"/>